<accession>A0A1I8I557</accession>
<dbReference type="PANTHER" id="PTHR32385">
    <property type="entry name" value="MANNOSYL PHOSPHORYLINOSITOL CERAMIDE SYNTHASE"/>
    <property type="match status" value="1"/>
</dbReference>
<dbReference type="PANTHER" id="PTHR32385:SF15">
    <property type="entry name" value="INOSITOL PHOSPHOCERAMIDE MANNOSYLTRANSFERASE 1"/>
    <property type="match status" value="1"/>
</dbReference>
<reference evidence="2" key="1">
    <citation type="submission" date="2016-11" db="UniProtKB">
        <authorList>
            <consortium name="WormBaseParasite"/>
        </authorList>
    </citation>
    <scope>IDENTIFICATION</scope>
</reference>
<keyword evidence="1" id="KW-1185">Reference proteome</keyword>
<dbReference type="OrthoDB" id="9997758at2759"/>
<proteinExistence type="predicted"/>
<protein>
    <submittedName>
        <fullName evidence="2">Glycosyl transferase</fullName>
    </submittedName>
</protein>
<dbReference type="Gene3D" id="3.90.550.20">
    <property type="match status" value="1"/>
</dbReference>
<dbReference type="GO" id="GO:0051999">
    <property type="term" value="P:mannosyl-inositol phosphorylceramide biosynthetic process"/>
    <property type="evidence" value="ECO:0007669"/>
    <property type="project" value="TreeGrafter"/>
</dbReference>
<evidence type="ECO:0000313" key="1">
    <source>
        <dbReference type="Proteomes" id="UP000095280"/>
    </source>
</evidence>
<dbReference type="InterPro" id="IPR051706">
    <property type="entry name" value="Glycosyltransferase_domain"/>
</dbReference>
<evidence type="ECO:0000313" key="2">
    <source>
        <dbReference type="WBParaSite" id="maker-uti_cns_0009989-snap-gene-0.3-mRNA-1"/>
    </source>
</evidence>
<dbReference type="SUPFAM" id="SSF53448">
    <property type="entry name" value="Nucleotide-diphospho-sugar transferases"/>
    <property type="match status" value="1"/>
</dbReference>
<dbReference type="WBParaSite" id="maker-uti_cns_0009989-snap-gene-0.3-mRNA-1">
    <property type="protein sequence ID" value="maker-uti_cns_0009989-snap-gene-0.3-mRNA-1"/>
    <property type="gene ID" value="maker-uti_cns_0009989-snap-gene-0.3"/>
</dbReference>
<sequence length="342" mass="39855">MSRRKNWRVLSLLLCLLMAVALLHRCSVSRDRPRPRLIPRILHQVGESELVFAEYSFAIESCRRLNPNWTYILWRDKDAELLIKEFFPDFYRTQYAKYTNRLKKSDSIRYIILYLFGGLYADLDVECMKPFSPDLDEEACFLDQENPAQSHIFWNKERSAMNSVMGCRPGHPFMLDLVSRMAKSPSNQAVMLSTGPLMLTKALDEWTAQGSQRDWADSVRLMDPDIFSPHVDNADILMDACRKRFGQPANDGELWVDRGCRDLQFGGLKDNFTERTVAVHWFMHLGWYSLKEREHIQRINISRLVPGVRFYREHHAQLKQLIKATPPALGNNKIKDADEAEQ</sequence>
<dbReference type="Proteomes" id="UP000095280">
    <property type="component" value="Unplaced"/>
</dbReference>
<dbReference type="InterPro" id="IPR007577">
    <property type="entry name" value="GlycoTrfase_DXD_sugar-bd_CS"/>
</dbReference>
<dbReference type="GO" id="GO:0000030">
    <property type="term" value="F:mannosyltransferase activity"/>
    <property type="evidence" value="ECO:0007669"/>
    <property type="project" value="TreeGrafter"/>
</dbReference>
<dbReference type="AlphaFoldDB" id="A0A1I8I557"/>
<dbReference type="Pfam" id="PF04488">
    <property type="entry name" value="Gly_transf_sug"/>
    <property type="match status" value="1"/>
</dbReference>
<dbReference type="InterPro" id="IPR029044">
    <property type="entry name" value="Nucleotide-diphossugar_trans"/>
</dbReference>
<name>A0A1I8I557_9PLAT</name>
<organism evidence="1 2">
    <name type="scientific">Macrostomum lignano</name>
    <dbReference type="NCBI Taxonomy" id="282301"/>
    <lineage>
        <taxon>Eukaryota</taxon>
        <taxon>Metazoa</taxon>
        <taxon>Spiralia</taxon>
        <taxon>Lophotrochozoa</taxon>
        <taxon>Platyhelminthes</taxon>
        <taxon>Rhabditophora</taxon>
        <taxon>Macrostomorpha</taxon>
        <taxon>Macrostomida</taxon>
        <taxon>Macrostomidae</taxon>
        <taxon>Macrostomum</taxon>
    </lineage>
</organism>
<dbReference type="GO" id="GO:0016020">
    <property type="term" value="C:membrane"/>
    <property type="evidence" value="ECO:0007669"/>
    <property type="project" value="GOC"/>
</dbReference>